<name>A0A2A4JR93_HELVI</name>
<comment type="caution">
    <text evidence="8">The sequence shown here is derived from an EMBL/GenBank/DDBJ whole genome shotgun (WGS) entry which is preliminary data.</text>
</comment>
<evidence type="ECO:0000256" key="5">
    <source>
        <dbReference type="ARBA" id="ARBA00023180"/>
    </source>
</evidence>
<proteinExistence type="inferred from homology"/>
<evidence type="ECO:0000256" key="4">
    <source>
        <dbReference type="ARBA" id="ARBA00023157"/>
    </source>
</evidence>
<feature type="chain" id="PRO_5011831523" description="Carboxylic ester hydrolase" evidence="6">
    <location>
        <begin position="23"/>
        <end position="545"/>
    </location>
</feature>
<accession>A0A2A4JR93</accession>
<evidence type="ECO:0000256" key="2">
    <source>
        <dbReference type="ARBA" id="ARBA00022487"/>
    </source>
</evidence>
<keyword evidence="6" id="KW-0732">Signal</keyword>
<keyword evidence="2" id="KW-0719">Serine esterase</keyword>
<dbReference type="AlphaFoldDB" id="A0A2A4JR93"/>
<dbReference type="SUPFAM" id="SSF53474">
    <property type="entry name" value="alpha/beta-Hydrolases"/>
    <property type="match status" value="1"/>
</dbReference>
<feature type="signal peptide" evidence="6">
    <location>
        <begin position="1"/>
        <end position="22"/>
    </location>
</feature>
<dbReference type="GO" id="GO:0052689">
    <property type="term" value="F:carboxylic ester hydrolase activity"/>
    <property type="evidence" value="ECO:0007669"/>
    <property type="project" value="UniProtKB-KW"/>
</dbReference>
<dbReference type="Pfam" id="PF00135">
    <property type="entry name" value="COesterase"/>
    <property type="match status" value="1"/>
</dbReference>
<evidence type="ECO:0000256" key="6">
    <source>
        <dbReference type="RuleBase" id="RU361235"/>
    </source>
</evidence>
<organism evidence="8">
    <name type="scientific">Heliothis virescens</name>
    <name type="common">Tobacco budworm moth</name>
    <dbReference type="NCBI Taxonomy" id="7102"/>
    <lineage>
        <taxon>Eukaryota</taxon>
        <taxon>Metazoa</taxon>
        <taxon>Ecdysozoa</taxon>
        <taxon>Arthropoda</taxon>
        <taxon>Hexapoda</taxon>
        <taxon>Insecta</taxon>
        <taxon>Pterygota</taxon>
        <taxon>Neoptera</taxon>
        <taxon>Endopterygota</taxon>
        <taxon>Lepidoptera</taxon>
        <taxon>Glossata</taxon>
        <taxon>Ditrysia</taxon>
        <taxon>Noctuoidea</taxon>
        <taxon>Noctuidae</taxon>
        <taxon>Heliothinae</taxon>
        <taxon>Heliothis</taxon>
    </lineage>
</organism>
<dbReference type="InterPro" id="IPR019826">
    <property type="entry name" value="Carboxylesterase_B_AS"/>
</dbReference>
<protein>
    <recommendedName>
        <fullName evidence="6">Carboxylic ester hydrolase</fullName>
        <ecNumber evidence="6">3.1.1.-</ecNumber>
    </recommendedName>
</protein>
<feature type="domain" description="Carboxylesterase type B" evidence="7">
    <location>
        <begin position="27"/>
        <end position="531"/>
    </location>
</feature>
<evidence type="ECO:0000256" key="3">
    <source>
        <dbReference type="ARBA" id="ARBA00022801"/>
    </source>
</evidence>
<dbReference type="InterPro" id="IPR002018">
    <property type="entry name" value="CarbesteraseB"/>
</dbReference>
<sequence>MFNPLSLRFLLLLLLQNYIVKCLPRVDPLVDTNVGLIRGLAADDGDYAMFLGIPYAQVDAGNPFGESKPQPKFEEIFEANDDSSICPQVHQLNGTIVGDPDCLHLNVYVPTSASSSNRLPVMVWIYGGAFHAGSKGKNPYGPKYLIQHEVILVTVNYRVGAYGFMCLDTPEVPGNQGLKDQFLALQWVKDNIDAFGGDTDKITLFGESAGGHAVDLHLLSPKETLYNKVIIQSGSALAATVLYEPDRLVAIKIAEHLGFTTVNTNEAISFLAKSDSNLVVAAGIALNIMFKPCIEKTFDGVEPFISYSWLTAETPKAENMPILIGFNKHELVGSYLFRNEEFFENLNVLNNNLDRIFDFGDDKREMKDSVSHFYFGDKPFSDDVKWSLGNFDSDFVYIHPIQRSIQKYLKARSGNIYHYMFSYVGGRSTVKLSDELNDSNDDPCCALHADDLAYLFTMDHKPEPTAEDEVIIKQMTTMWTNFAKYSDPTPQTTELLPVKWEPLTEEAYTYMEIGSELSLGSRPAHDRMAFWNLFYKLNENKQRLL</sequence>
<evidence type="ECO:0000256" key="1">
    <source>
        <dbReference type="ARBA" id="ARBA00005964"/>
    </source>
</evidence>
<keyword evidence="5" id="KW-0325">Glycoprotein</keyword>
<dbReference type="PROSITE" id="PS00122">
    <property type="entry name" value="CARBOXYLESTERASE_B_1"/>
    <property type="match status" value="1"/>
</dbReference>
<dbReference type="EC" id="3.1.1.-" evidence="6"/>
<evidence type="ECO:0000313" key="8">
    <source>
        <dbReference type="EMBL" id="PCG73942.1"/>
    </source>
</evidence>
<dbReference type="Gene3D" id="3.40.50.1820">
    <property type="entry name" value="alpha/beta hydrolase"/>
    <property type="match status" value="1"/>
</dbReference>
<gene>
    <name evidence="8" type="ORF">B5V51_14098</name>
</gene>
<keyword evidence="3 6" id="KW-0378">Hydrolase</keyword>
<dbReference type="InterPro" id="IPR029058">
    <property type="entry name" value="AB_hydrolase_fold"/>
</dbReference>
<dbReference type="PANTHER" id="PTHR43142:SF1">
    <property type="entry name" value="CARBOXYLIC ESTER HYDROLASE"/>
    <property type="match status" value="1"/>
</dbReference>
<dbReference type="STRING" id="7102.A0A2A4JR93"/>
<dbReference type="EMBL" id="NWSH01000834">
    <property type="protein sequence ID" value="PCG73942.1"/>
    <property type="molecule type" value="Genomic_DNA"/>
</dbReference>
<reference evidence="8" key="1">
    <citation type="submission" date="2017-09" db="EMBL/GenBank/DDBJ databases">
        <title>Contemporary evolution of a Lepidopteran species, Heliothis virescens, in response to modern agricultural practices.</title>
        <authorList>
            <person name="Fritz M.L."/>
            <person name="Deyonke A.M."/>
            <person name="Papanicolaou A."/>
            <person name="Micinski S."/>
            <person name="Westbrook J."/>
            <person name="Gould F."/>
        </authorList>
    </citation>
    <scope>NUCLEOTIDE SEQUENCE [LARGE SCALE GENOMIC DNA]</scope>
    <source>
        <strain evidence="8">HvINT-</strain>
        <tissue evidence="8">Whole body</tissue>
    </source>
</reference>
<keyword evidence="4" id="KW-1015">Disulfide bond</keyword>
<comment type="similarity">
    <text evidence="1 6">Belongs to the type-B carboxylesterase/lipase family.</text>
</comment>
<evidence type="ECO:0000259" key="7">
    <source>
        <dbReference type="Pfam" id="PF00135"/>
    </source>
</evidence>
<dbReference type="PANTHER" id="PTHR43142">
    <property type="entry name" value="CARBOXYLIC ESTER HYDROLASE"/>
    <property type="match status" value="1"/>
</dbReference>